<dbReference type="InterPro" id="IPR036397">
    <property type="entry name" value="RNaseH_sf"/>
</dbReference>
<dbReference type="GO" id="GO:0003676">
    <property type="term" value="F:nucleic acid binding"/>
    <property type="evidence" value="ECO:0007669"/>
    <property type="project" value="InterPro"/>
</dbReference>
<name>A0A2Z6R185_9GLOM</name>
<dbReference type="InterPro" id="IPR012337">
    <property type="entry name" value="RNaseH-like_sf"/>
</dbReference>
<evidence type="ECO:0000313" key="3">
    <source>
        <dbReference type="Proteomes" id="UP000247702"/>
    </source>
</evidence>
<sequence>MTDNNFDYDSFVRNPPNPTDIDNLTLQDSLFSSASLPLSPSNSFNISSLNINGLKMFSQNKIELLNDFFSLKHISFGGVVDTHLHPKQVHFLSKRLSNYTVFSYALDTSQHVRSSGGVSLFIENSLASHVHTYTLLSSRLLSVDLYFKGNVKLQIFVVYIPPTSDQSLRDETIDLLILALSDAKRLGFHHAVCGDFNMHLDQFYPLFFNQPQIASKRIHRLFNFLLTNGYVDFTPVNFSSSTLGTYHRTDVISRIDYVWSCPLLKRYLLTSVIFDVRDLSFSDHNPVITYYDFSFLSSSLKPARARQLQRRSRRIFSFDSVSPSQWEEFSAHVDNLCNISPSVFASWHVNRMCEYLHTNIIAGANAILPARTVGNDHTPKLPKDLETLIQHYRFLNRVLHSIRLLRKYPHTFSSSHDRKWSGYLIRLNSIFNLYKSFFSSIPALPSTLLSCRPDNFNSLFRTLSHASKVLRGLHLLKQKEFQDSSIQAHLASRDQNFDTDISSFINSALSRSRHRIVLDRVFIDHPTTPQLLTDPKDISDAVVNHFQTAVPIKSSPPSHISALPDRWRSEYSPMDSVSPDIYSSLLSPPSLEEWLSSVSSMPNGKAPGPSMITYEMLKHLGPTANSLLLTLICKCFAFADIPDLWRQAMVFPIPKPHEWRCQLINTRPITLLEVIRKSFVKLFYNRLSAILAAHNVLKGGNFAGLPGGTCRDPIITLESIIHDANHTDSPLWILSQDISKAFDSVNLTMLKFALERIRLPASAIMLILSLFMNRSNWVFTAHGETSSYRVRIGIDQGEVISLLLWVIYIDPLLTVLKSEMMDPYILRSPSLLSTDTDSVPAISINNLVFMDDSTLISSSKAGLEHMLSITEEFYSLNNTSANHQKYVLISNSLPLTTTSAILPVEFHLSLSSLNDIPSISVTPLSITSSFRFLGVWFNIKGSRDFVKKQIASKCNSFAATLRPAKLSAKQVVYFYNSVLIPKLEYRMQVTHLSASDCYAATRSVRSLVKHKANFSRSLPNPILYLSQALGLINLSSHLIQCHVNNLFLMANSSTPFIQRLFVYRLMLIQFRFLIPISPLMVDDWSFWSNMTIFKCDYIACTIASIVSTPFCLQHARFSATFPDLTLPGHTPLYSCMSPHVFKACLKVLRKRHLYYLSQLIAPSGTHLIFWAAYRTAYIAQLEDKHGRSLPHKWYLDIRTHTTVPSSHDQLSDQYVRPPSVVSPTVLLPGATITQKNWHWLVTLDGNGAPLFGKQLSVQPKKDTCVIVHWVSDCLSSPGDVIRLRSCPGYFFVAFLILPTNCERIRQSTSEVLSPHTWADLSLTVIPYYRRLNLLPNFSSSLIVEDDPAVAPLVDDHFLPSSLVPLPSGSHYRYYTDGSLINLGTPDVSMGWSWVQIIPDAGFLNSVATYTHGTIRNWPSSTRAEAAAIYAALSVTPAGSTVTIYTDSQAAIDGLRLCASSSYTNSRLFYKTTNFELWASIERLNEFADSLANSAHLSDTVPLLPVDAYTSSHPVRLVYDSVVCESNPRRLFKLHFQATFLKDLLSLKRFQFVYCLFDKDDYVVDWELTWFTLNFSPAHDASFQASHAARHYTFKFKLFLDDLPLLEKLKVTRSDLYIDLLTCRSCRDRMEDLMHLILCSKRRSVMHQILQSYQNHLFFKLREAGDLADQNPTPMLRKLSSLSCWTISSSNWSSYAFIRGCLPAMFIDLFVELSIPRPSAMKVVAAIHNNFIQKLRKCIWNSRTYDKNKWEDVMNITLKLKTSPRPSNLPATSYVPYSSLPPPTHLVTSRDSEVDWIRNSMIQGWDVDFYSGRVIRYYVSIVASTLETI</sequence>
<dbReference type="Gene3D" id="3.60.10.10">
    <property type="entry name" value="Endonuclease/exonuclease/phosphatase"/>
    <property type="match status" value="1"/>
</dbReference>
<dbReference type="InterPro" id="IPR036691">
    <property type="entry name" value="Endo/exonu/phosph_ase_sf"/>
</dbReference>
<dbReference type="PROSITE" id="PS50878">
    <property type="entry name" value="RT_POL"/>
    <property type="match status" value="1"/>
</dbReference>
<dbReference type="SUPFAM" id="SSF56219">
    <property type="entry name" value="DNase I-like"/>
    <property type="match status" value="1"/>
</dbReference>
<dbReference type="STRING" id="94130.A0A2Z6R185"/>
<proteinExistence type="predicted"/>
<dbReference type="Gene3D" id="3.30.420.10">
    <property type="entry name" value="Ribonuclease H-like superfamily/Ribonuclease H"/>
    <property type="match status" value="1"/>
</dbReference>
<reference evidence="2 3" key="1">
    <citation type="submission" date="2017-11" db="EMBL/GenBank/DDBJ databases">
        <title>The genome of Rhizophagus clarus HR1 reveals common genetic basis of auxotrophy among arbuscular mycorrhizal fungi.</title>
        <authorList>
            <person name="Kobayashi Y."/>
        </authorList>
    </citation>
    <scope>NUCLEOTIDE SEQUENCE [LARGE SCALE GENOMIC DNA]</scope>
    <source>
        <strain evidence="2 3">HR1</strain>
    </source>
</reference>
<dbReference type="EMBL" id="BEXD01000322">
    <property type="protein sequence ID" value="GBB86436.1"/>
    <property type="molecule type" value="Genomic_DNA"/>
</dbReference>
<dbReference type="PANTHER" id="PTHR19446">
    <property type="entry name" value="REVERSE TRANSCRIPTASES"/>
    <property type="match status" value="1"/>
</dbReference>
<gene>
    <name evidence="2" type="ORF">RclHR1_12880006</name>
</gene>
<comment type="caution">
    <text evidence="2">The sequence shown here is derived from an EMBL/GenBank/DDBJ whole genome shotgun (WGS) entry which is preliminary data.</text>
</comment>
<dbReference type="SUPFAM" id="SSF53098">
    <property type="entry name" value="Ribonuclease H-like"/>
    <property type="match status" value="1"/>
</dbReference>
<evidence type="ECO:0000313" key="2">
    <source>
        <dbReference type="EMBL" id="GBB86436.1"/>
    </source>
</evidence>
<accession>A0A2Z6R185</accession>
<dbReference type="InterPro" id="IPR000477">
    <property type="entry name" value="RT_dom"/>
</dbReference>
<keyword evidence="3" id="KW-1185">Reference proteome</keyword>
<organism evidence="2 3">
    <name type="scientific">Rhizophagus clarus</name>
    <dbReference type="NCBI Taxonomy" id="94130"/>
    <lineage>
        <taxon>Eukaryota</taxon>
        <taxon>Fungi</taxon>
        <taxon>Fungi incertae sedis</taxon>
        <taxon>Mucoromycota</taxon>
        <taxon>Glomeromycotina</taxon>
        <taxon>Glomeromycetes</taxon>
        <taxon>Glomerales</taxon>
        <taxon>Glomeraceae</taxon>
        <taxon>Rhizophagus</taxon>
    </lineage>
</organism>
<dbReference type="GO" id="GO:0003824">
    <property type="term" value="F:catalytic activity"/>
    <property type="evidence" value="ECO:0007669"/>
    <property type="project" value="InterPro"/>
</dbReference>
<dbReference type="Proteomes" id="UP000247702">
    <property type="component" value="Unassembled WGS sequence"/>
</dbReference>
<dbReference type="Pfam" id="PF00078">
    <property type="entry name" value="RVT_1"/>
    <property type="match status" value="1"/>
</dbReference>
<feature type="domain" description="Reverse transcriptase" evidence="1">
    <location>
        <begin position="634"/>
        <end position="937"/>
    </location>
</feature>
<evidence type="ECO:0000259" key="1">
    <source>
        <dbReference type="PROSITE" id="PS50878"/>
    </source>
</evidence>
<protein>
    <recommendedName>
        <fullName evidence="1">Reverse transcriptase domain-containing protein</fullName>
    </recommendedName>
</protein>